<dbReference type="GO" id="GO:0005886">
    <property type="term" value="C:plasma membrane"/>
    <property type="evidence" value="ECO:0007669"/>
    <property type="project" value="UniProtKB-SubCell"/>
</dbReference>
<accession>A0A9X1F2Q9</accession>
<keyword evidence="2" id="KW-0472">Membrane</keyword>
<evidence type="ECO:0000256" key="1">
    <source>
        <dbReference type="ARBA" id="ARBA00007613"/>
    </source>
</evidence>
<reference evidence="3" key="1">
    <citation type="submission" date="2021-04" db="EMBL/GenBank/DDBJ databases">
        <authorList>
            <person name="Pira H."/>
            <person name="Risdian C."/>
            <person name="Wink J."/>
        </authorList>
    </citation>
    <scope>NUCLEOTIDE SEQUENCE</scope>
    <source>
        <strain evidence="3">WH158</strain>
    </source>
</reference>
<evidence type="ECO:0000313" key="3">
    <source>
        <dbReference type="EMBL" id="MBV7258258.1"/>
    </source>
</evidence>
<keyword evidence="2" id="KW-0812">Transmembrane</keyword>
<keyword evidence="2" id="KW-0449">Lipoprotein</keyword>
<keyword evidence="2" id="KW-1134">Transmembrane beta strand</keyword>
<name>A0A9X1F2Q9_9SPHN</name>
<dbReference type="InterPro" id="IPR003423">
    <property type="entry name" value="OMP_efflux"/>
</dbReference>
<feature type="chain" id="PRO_5041013319" evidence="2">
    <location>
        <begin position="18"/>
        <end position="467"/>
    </location>
</feature>
<keyword evidence="2" id="KW-0732">Signal</keyword>
<organism evidence="3 4">
    <name type="scientific">Erythrobacter crassostreae</name>
    <dbReference type="NCBI Taxonomy" id="2828328"/>
    <lineage>
        <taxon>Bacteria</taxon>
        <taxon>Pseudomonadati</taxon>
        <taxon>Pseudomonadota</taxon>
        <taxon>Alphaproteobacteria</taxon>
        <taxon>Sphingomonadales</taxon>
        <taxon>Erythrobacteraceae</taxon>
        <taxon>Erythrobacter/Porphyrobacter group</taxon>
        <taxon>Erythrobacter</taxon>
    </lineage>
</organism>
<dbReference type="Proteomes" id="UP001138681">
    <property type="component" value="Unassembled WGS sequence"/>
</dbReference>
<keyword evidence="4" id="KW-1185">Reference proteome</keyword>
<evidence type="ECO:0000313" key="4">
    <source>
        <dbReference type="Proteomes" id="UP001138681"/>
    </source>
</evidence>
<comment type="subcellular location">
    <subcellularLocation>
        <location evidence="2">Cell membrane</location>
        <topology evidence="2">Lipid-anchor</topology>
    </subcellularLocation>
</comment>
<dbReference type="EMBL" id="JAGSPC010000001">
    <property type="protein sequence ID" value="MBV7258258.1"/>
    <property type="molecule type" value="Genomic_DNA"/>
</dbReference>
<feature type="signal peptide" evidence="2">
    <location>
        <begin position="1"/>
        <end position="17"/>
    </location>
</feature>
<dbReference type="NCBIfam" id="TIGR01845">
    <property type="entry name" value="outer_NodT"/>
    <property type="match status" value="1"/>
</dbReference>
<dbReference type="PANTHER" id="PTHR30203">
    <property type="entry name" value="OUTER MEMBRANE CATION EFFLUX PROTEIN"/>
    <property type="match status" value="1"/>
</dbReference>
<comment type="caution">
    <text evidence="3">The sequence shown here is derived from an EMBL/GenBank/DDBJ whole genome shotgun (WGS) entry which is preliminary data.</text>
</comment>
<dbReference type="RefSeq" id="WP_218403600.1">
    <property type="nucleotide sequence ID" value="NZ_JAGSPC010000001.1"/>
</dbReference>
<comment type="similarity">
    <text evidence="1 2">Belongs to the outer membrane factor (OMF) (TC 1.B.17) family.</text>
</comment>
<keyword evidence="2" id="KW-0564">Palmitate</keyword>
<dbReference type="AlphaFoldDB" id="A0A9X1F2Q9"/>
<dbReference type="GO" id="GO:0015562">
    <property type="term" value="F:efflux transmembrane transporter activity"/>
    <property type="evidence" value="ECO:0007669"/>
    <property type="project" value="InterPro"/>
</dbReference>
<proteinExistence type="inferred from homology"/>
<gene>
    <name evidence="3" type="ORF">KCG46_01565</name>
</gene>
<dbReference type="InterPro" id="IPR010131">
    <property type="entry name" value="MdtP/NodT-like"/>
</dbReference>
<dbReference type="Pfam" id="PF02321">
    <property type="entry name" value="OEP"/>
    <property type="match status" value="2"/>
</dbReference>
<sequence length="467" mass="47859">MRRLLVLSLAVSLGACVAGPPPEIATPVPQLPQEFAYKGDAATNTSVADLLPESDPAFQALSSAALAEGPTLAEAIARVEAARAGARGAGAQRLPNVSAEGSVTGTRTNPNQFGDFGATGLIDTEQVAYGANLVASWDPDLFGRLKAQERAALARIDSASASANAVRIALLAEIAGSVTDWRVLEARGEAIQSDVDAATQLAGLAKQREDAGIAPGFDRVRAEATASASRSRLAALNSERVRIVGRLITLTGQSAAQVNAALSRTGSGLRQTAAPASLPSDLLTNRPDVLAAASELAATDAELAAAARARFPSITLSGVIGLLAFNPGSIFDEDSIVGTLAASVAAPLLDFGRIEAEIDGAAANKKIAFAAYRGAVFQALGDAEAAYGLIEASDAEAALAVQEQSELERAARLADTRFRAGLSNFLEVLEARRAADASGERAAAALGRAQRARILLWQALGGDSSES</sequence>
<dbReference type="PANTHER" id="PTHR30203:SF25">
    <property type="entry name" value="OUTER MEMBRANE PROTEIN-RELATED"/>
    <property type="match status" value="1"/>
</dbReference>
<evidence type="ECO:0000256" key="2">
    <source>
        <dbReference type="RuleBase" id="RU362097"/>
    </source>
</evidence>
<protein>
    <submittedName>
        <fullName evidence="3">Efflux transporter outer membrane subunit</fullName>
    </submittedName>
</protein>
<dbReference type="PROSITE" id="PS51257">
    <property type="entry name" value="PROKAR_LIPOPROTEIN"/>
    <property type="match status" value="1"/>
</dbReference>